<keyword evidence="3" id="KW-0677">Repeat</keyword>
<dbReference type="SMART" id="SM00356">
    <property type="entry name" value="ZnF_C3H1"/>
    <property type="match status" value="2"/>
</dbReference>
<feature type="region of interest" description="Disordered" evidence="10">
    <location>
        <begin position="1"/>
        <end position="29"/>
    </location>
</feature>
<feature type="zinc finger region" description="C3H1-type" evidence="9">
    <location>
        <begin position="77"/>
        <end position="105"/>
    </location>
</feature>
<evidence type="ECO:0000256" key="2">
    <source>
        <dbReference type="ARBA" id="ARBA00022723"/>
    </source>
</evidence>
<evidence type="ECO:0000256" key="5">
    <source>
        <dbReference type="ARBA" id="ARBA00022833"/>
    </source>
</evidence>
<comment type="subcellular location">
    <subcellularLocation>
        <location evidence="1">Nucleus</location>
    </subcellularLocation>
</comment>
<dbReference type="GO" id="GO:0008270">
    <property type="term" value="F:zinc ion binding"/>
    <property type="evidence" value="ECO:0007669"/>
    <property type="project" value="UniProtKB-KW"/>
</dbReference>
<evidence type="ECO:0000313" key="13">
    <source>
        <dbReference type="Proteomes" id="UP000298663"/>
    </source>
</evidence>
<reference evidence="12 13" key="1">
    <citation type="journal article" date="2015" name="Genome Biol.">
        <title>Comparative genomics of Steinernema reveals deeply conserved gene regulatory networks.</title>
        <authorList>
            <person name="Dillman A.R."/>
            <person name="Macchietto M."/>
            <person name="Porter C.F."/>
            <person name="Rogers A."/>
            <person name="Williams B."/>
            <person name="Antoshechkin I."/>
            <person name="Lee M.M."/>
            <person name="Goodwin Z."/>
            <person name="Lu X."/>
            <person name="Lewis E.E."/>
            <person name="Goodrich-Blair H."/>
            <person name="Stock S.P."/>
            <person name="Adams B.J."/>
            <person name="Sternberg P.W."/>
            <person name="Mortazavi A."/>
        </authorList>
    </citation>
    <scope>NUCLEOTIDE SEQUENCE [LARGE SCALE GENOMIC DNA]</scope>
    <source>
        <strain evidence="12 13">ALL</strain>
    </source>
</reference>
<dbReference type="Proteomes" id="UP000298663">
    <property type="component" value="Unassembled WGS sequence"/>
</dbReference>
<reference evidence="12 13" key="2">
    <citation type="journal article" date="2019" name="G3 (Bethesda)">
        <title>Hybrid Assembly of the Genome of the Entomopathogenic Nematode Steinernema carpocapsae Identifies the X-Chromosome.</title>
        <authorList>
            <person name="Serra L."/>
            <person name="Macchietto M."/>
            <person name="Macias-Munoz A."/>
            <person name="McGill C.J."/>
            <person name="Rodriguez I.M."/>
            <person name="Rodriguez B."/>
            <person name="Murad R."/>
            <person name="Mortazavi A."/>
        </authorList>
    </citation>
    <scope>NUCLEOTIDE SEQUENCE [LARGE SCALE GENOMIC DNA]</scope>
    <source>
        <strain evidence="12 13">ALL</strain>
    </source>
</reference>
<proteinExistence type="inferred from homology"/>
<protein>
    <recommendedName>
        <fullName evidence="8">Muscleblind-like protein</fullName>
    </recommendedName>
</protein>
<evidence type="ECO:0000256" key="9">
    <source>
        <dbReference type="PROSITE-ProRule" id="PRU00723"/>
    </source>
</evidence>
<evidence type="ECO:0000256" key="7">
    <source>
        <dbReference type="ARBA" id="ARBA00038226"/>
    </source>
</evidence>
<feature type="region of interest" description="Disordered" evidence="10">
    <location>
        <begin position="248"/>
        <end position="281"/>
    </location>
</feature>
<accession>A0A4V6A145</accession>
<gene>
    <name evidence="12" type="ORF">L596_021110</name>
</gene>
<name>A0A4V6A145_STECR</name>
<comment type="similarity">
    <text evidence="7">Belongs to the muscleblind family.</text>
</comment>
<dbReference type="PANTHER" id="PTHR12675:SF12">
    <property type="entry name" value="PROTEIN MUSCLEBLIND"/>
    <property type="match status" value="1"/>
</dbReference>
<dbReference type="GO" id="GO:0043484">
    <property type="term" value="P:regulation of RNA splicing"/>
    <property type="evidence" value="ECO:0007669"/>
    <property type="project" value="TreeGrafter"/>
</dbReference>
<dbReference type="OrthoDB" id="6285980at2759"/>
<feature type="zinc finger region" description="C3H1-type" evidence="9">
    <location>
        <begin position="43"/>
        <end position="71"/>
    </location>
</feature>
<evidence type="ECO:0000256" key="1">
    <source>
        <dbReference type="ARBA" id="ARBA00004123"/>
    </source>
</evidence>
<keyword evidence="4 9" id="KW-0863">Zinc-finger</keyword>
<evidence type="ECO:0000259" key="11">
    <source>
        <dbReference type="PROSITE" id="PS50103"/>
    </source>
</evidence>
<keyword evidence="13" id="KW-1185">Reference proteome</keyword>
<keyword evidence="2 9" id="KW-0479">Metal-binding</keyword>
<keyword evidence="5 9" id="KW-0862">Zinc</keyword>
<dbReference type="PROSITE" id="PS50103">
    <property type="entry name" value="ZF_C3H1"/>
    <property type="match status" value="2"/>
</dbReference>
<feature type="compositionally biased region" description="Polar residues" evidence="10">
    <location>
        <begin position="249"/>
        <end position="265"/>
    </location>
</feature>
<keyword evidence="6" id="KW-0539">Nucleus</keyword>
<evidence type="ECO:0000313" key="12">
    <source>
        <dbReference type="EMBL" id="TKR73855.1"/>
    </source>
</evidence>
<sequence>MVLNTRAHRCSSPGQRRNPRSSPVNPGANASITQLFTAKDPRWLQLEVCREFQRGQCSRSNLECKYAHPPPHVDVQNGRVTACYDSIKGRCTRENPKCKYLHPPQHLKDQLLINGRQSLALKTLLCSQLSQQAQQAQTHPALAPVNLAQLVHPQQQLVQMPYQYYPGGLAAIYPTMMQAPPTADPYQVQTPLQVAQMAALLQQQQHLAAAGLQTGLQAASPMAFAAAAYQQQQAAAIAAATAAAANASGHHNGTASTVGTPTAATVSRKRPHGDGDVTPSTSTAAEAAAAAAVAAANPLLLAAAVACSAATRSR</sequence>
<feature type="compositionally biased region" description="Polar residues" evidence="10">
    <location>
        <begin position="12"/>
        <end position="29"/>
    </location>
</feature>
<dbReference type="GO" id="GO:0005737">
    <property type="term" value="C:cytoplasm"/>
    <property type="evidence" value="ECO:0007669"/>
    <property type="project" value="TreeGrafter"/>
</dbReference>
<organism evidence="12 13">
    <name type="scientific">Steinernema carpocapsae</name>
    <name type="common">Entomopathogenic nematode</name>
    <dbReference type="NCBI Taxonomy" id="34508"/>
    <lineage>
        <taxon>Eukaryota</taxon>
        <taxon>Metazoa</taxon>
        <taxon>Ecdysozoa</taxon>
        <taxon>Nematoda</taxon>
        <taxon>Chromadorea</taxon>
        <taxon>Rhabditida</taxon>
        <taxon>Tylenchina</taxon>
        <taxon>Panagrolaimomorpha</taxon>
        <taxon>Strongyloidoidea</taxon>
        <taxon>Steinernematidae</taxon>
        <taxon>Steinernema</taxon>
    </lineage>
</organism>
<evidence type="ECO:0000256" key="8">
    <source>
        <dbReference type="ARBA" id="ARBA00073793"/>
    </source>
</evidence>
<dbReference type="InterPro" id="IPR054429">
    <property type="entry name" value="Znf-CCCH_Muscleblind-like"/>
</dbReference>
<evidence type="ECO:0000256" key="3">
    <source>
        <dbReference type="ARBA" id="ARBA00022737"/>
    </source>
</evidence>
<dbReference type="Pfam" id="PF22628">
    <property type="entry name" value="zf-CCCH_10"/>
    <property type="match status" value="2"/>
</dbReference>
<dbReference type="PANTHER" id="PTHR12675">
    <property type="entry name" value="MUSCLEBLIND-LIKE PROTEIN"/>
    <property type="match status" value="1"/>
</dbReference>
<evidence type="ECO:0000256" key="4">
    <source>
        <dbReference type="ARBA" id="ARBA00022771"/>
    </source>
</evidence>
<dbReference type="InterPro" id="IPR000571">
    <property type="entry name" value="Znf_CCCH"/>
</dbReference>
<evidence type="ECO:0000256" key="6">
    <source>
        <dbReference type="ARBA" id="ARBA00023242"/>
    </source>
</evidence>
<dbReference type="FunFam" id="3.30.1370.210:FF:000005">
    <property type="entry name" value="Muscleblind, isoform M"/>
    <property type="match status" value="1"/>
</dbReference>
<feature type="domain" description="C3H1-type" evidence="11">
    <location>
        <begin position="43"/>
        <end position="71"/>
    </location>
</feature>
<comment type="caution">
    <text evidence="12">The sequence shown here is derived from an EMBL/GenBank/DDBJ whole genome shotgun (WGS) entry which is preliminary data.</text>
</comment>
<dbReference type="GO" id="GO:0003723">
    <property type="term" value="F:RNA binding"/>
    <property type="evidence" value="ECO:0007669"/>
    <property type="project" value="TreeGrafter"/>
</dbReference>
<dbReference type="EMBL" id="AZBU02000006">
    <property type="protein sequence ID" value="TKR73855.1"/>
    <property type="molecule type" value="Genomic_DNA"/>
</dbReference>
<evidence type="ECO:0000256" key="10">
    <source>
        <dbReference type="SAM" id="MobiDB-lite"/>
    </source>
</evidence>
<dbReference type="Gene3D" id="3.30.1370.210">
    <property type="match status" value="1"/>
</dbReference>
<dbReference type="AlphaFoldDB" id="A0A4V6A145"/>
<dbReference type="GO" id="GO:0005654">
    <property type="term" value="C:nucleoplasm"/>
    <property type="evidence" value="ECO:0007669"/>
    <property type="project" value="TreeGrafter"/>
</dbReference>
<feature type="domain" description="C3H1-type" evidence="11">
    <location>
        <begin position="77"/>
        <end position="105"/>
    </location>
</feature>